<comment type="caution">
    <text evidence="1">The sequence shown here is derived from an EMBL/GenBank/DDBJ whole genome shotgun (WGS) entry which is preliminary data.</text>
</comment>
<protein>
    <submittedName>
        <fullName evidence="1">Uncharacterized protein</fullName>
    </submittedName>
</protein>
<dbReference type="AlphaFoldDB" id="A0A8X6FR37"/>
<reference evidence="1" key="1">
    <citation type="submission" date="2020-07" db="EMBL/GenBank/DDBJ databases">
        <title>Multicomponent nature underlies the extraordinary mechanical properties of spider dragline silk.</title>
        <authorList>
            <person name="Kono N."/>
            <person name="Nakamura H."/>
            <person name="Mori M."/>
            <person name="Yoshida Y."/>
            <person name="Ohtoshi R."/>
            <person name="Malay A.D."/>
            <person name="Moran D.A.P."/>
            <person name="Tomita M."/>
            <person name="Numata K."/>
            <person name="Arakawa K."/>
        </authorList>
    </citation>
    <scope>NUCLEOTIDE SEQUENCE</scope>
</reference>
<organism evidence="1 2">
    <name type="scientific">Trichonephila clavata</name>
    <name type="common">Joro spider</name>
    <name type="synonym">Nephila clavata</name>
    <dbReference type="NCBI Taxonomy" id="2740835"/>
    <lineage>
        <taxon>Eukaryota</taxon>
        <taxon>Metazoa</taxon>
        <taxon>Ecdysozoa</taxon>
        <taxon>Arthropoda</taxon>
        <taxon>Chelicerata</taxon>
        <taxon>Arachnida</taxon>
        <taxon>Araneae</taxon>
        <taxon>Araneomorphae</taxon>
        <taxon>Entelegynae</taxon>
        <taxon>Araneoidea</taxon>
        <taxon>Nephilidae</taxon>
        <taxon>Trichonephila</taxon>
    </lineage>
</organism>
<dbReference type="OrthoDB" id="5786233at2759"/>
<evidence type="ECO:0000313" key="1">
    <source>
        <dbReference type="EMBL" id="GFQ87127.1"/>
    </source>
</evidence>
<dbReference type="EMBL" id="BMAO01033116">
    <property type="protein sequence ID" value="GFQ87127.1"/>
    <property type="molecule type" value="Genomic_DNA"/>
</dbReference>
<dbReference type="Proteomes" id="UP000887116">
    <property type="component" value="Unassembled WGS sequence"/>
</dbReference>
<accession>A0A8X6FR37</accession>
<proteinExistence type="predicted"/>
<sequence length="151" mass="16585">MPFFFNEDDNTDPVMALRIVTCSKVSSYLNLDNDSVLRLLFLRRNMLLRLMDSAYSPETVCLPDSDAAVPITPIVPVDVAIVHIPDENGSPVRVLGAINGRDETTLDVSLFVTPNTPRPASPLTFPDDPVPAFLLTILDRSCTSLPTDLSR</sequence>
<keyword evidence="2" id="KW-1185">Reference proteome</keyword>
<evidence type="ECO:0000313" key="2">
    <source>
        <dbReference type="Proteomes" id="UP000887116"/>
    </source>
</evidence>
<name>A0A8X6FR37_TRICU</name>
<gene>
    <name evidence="1" type="ORF">TNCT_400421</name>
</gene>